<proteinExistence type="predicted"/>
<reference evidence="2" key="1">
    <citation type="submission" date="2007-12" db="EMBL/GenBank/DDBJ databases">
        <title>Annotation of Entamoeba dispar SAW760.</title>
        <authorList>
            <person name="Lorenzi H."/>
            <person name="Inman J."/>
            <person name="Schobel S."/>
            <person name="Amedeo P."/>
            <person name="Caler E."/>
        </authorList>
    </citation>
    <scope>NUCLEOTIDE SEQUENCE [LARGE SCALE GENOMIC DNA]</scope>
    <source>
        <strain evidence="2">ATCC PRA-260 / SAW760</strain>
    </source>
</reference>
<dbReference type="KEGG" id="edi:EDI_156160"/>
<dbReference type="Proteomes" id="UP000008076">
    <property type="component" value="Unassembled WGS sequence"/>
</dbReference>
<accession>B0EFE1</accession>
<dbReference type="GeneID" id="5881996"/>
<sequence length="220" mass="25100">MRSRRAIASTRRSGLTPKPTAKNFDINDYAGNITVYKVDQILQFDPTNMKSATAIVENSDTSQINVDMTSLKTELFRTKANYDLRFNVKLSNDDSNNDDDTNSNEKIYGIGFLFILNDKKTKYDVIMYCNTNENQIQIPLESSLSFNLNDSFFLFGENSYSSLTINHPIVSIEYNDYLQILLNNMPFGLQRIFGDLTFSNVLSIVSYDYNETTGSCLLRN</sequence>
<protein>
    <submittedName>
        <fullName evidence="1">Uncharacterized protein</fullName>
    </submittedName>
</protein>
<dbReference type="VEuPathDB" id="AmoebaDB:EDI_156160"/>
<organism evidence="2">
    <name type="scientific">Entamoeba dispar (strain ATCC PRA-260 / SAW760)</name>
    <dbReference type="NCBI Taxonomy" id="370354"/>
    <lineage>
        <taxon>Eukaryota</taxon>
        <taxon>Amoebozoa</taxon>
        <taxon>Evosea</taxon>
        <taxon>Archamoebae</taxon>
        <taxon>Mastigamoebida</taxon>
        <taxon>Entamoebidae</taxon>
        <taxon>Entamoeba</taxon>
    </lineage>
</organism>
<name>B0EFE1_ENTDS</name>
<evidence type="ECO:0000313" key="1">
    <source>
        <dbReference type="EMBL" id="EDR26760.1"/>
    </source>
</evidence>
<dbReference type="RefSeq" id="XP_001736982.1">
    <property type="nucleotide sequence ID" value="XM_001736930.1"/>
</dbReference>
<dbReference type="eggNOG" id="ENOG502RFEA">
    <property type="taxonomic scope" value="Eukaryota"/>
</dbReference>
<evidence type="ECO:0000313" key="2">
    <source>
        <dbReference type="Proteomes" id="UP000008076"/>
    </source>
</evidence>
<gene>
    <name evidence="1" type="ORF">EDI_156160</name>
</gene>
<dbReference type="AlphaFoldDB" id="B0EFE1"/>
<dbReference type="OrthoDB" id="31595at2759"/>
<keyword evidence="2" id="KW-1185">Reference proteome</keyword>
<dbReference type="EMBL" id="DS549036">
    <property type="protein sequence ID" value="EDR26760.1"/>
    <property type="molecule type" value="Genomic_DNA"/>
</dbReference>